<protein>
    <recommendedName>
        <fullName evidence="4">Flagellar hook-associated protein 1</fullName>
    </recommendedName>
</protein>
<dbReference type="PANTHER" id="PTHR30033:SF1">
    <property type="entry name" value="FLAGELLAR HOOK-ASSOCIATED PROTEIN 1"/>
    <property type="match status" value="1"/>
</dbReference>
<reference evidence="10" key="1">
    <citation type="submission" date="2015-09" db="EMBL/GenBank/DDBJ databases">
        <title>Draft Genome Sequences of Two Novel Amoeba-resistant Intranuclear Bacteria, Candidatus Berkiella cookevillensis and Candidatus Berkiella aquae.</title>
        <authorList>
            <person name="Mehari Y.T."/>
            <person name="Arivett B.A."/>
            <person name="Farone A.L."/>
            <person name="Gunderson J.H."/>
            <person name="Farone M.B."/>
        </authorList>
    </citation>
    <scope>NUCLEOTIDE SEQUENCE [LARGE SCALE GENOMIC DNA]</scope>
    <source>
        <strain evidence="10">CC99</strain>
    </source>
</reference>
<dbReference type="InterPro" id="IPR049119">
    <property type="entry name" value="FlgK_D2-like"/>
</dbReference>
<proteinExistence type="inferred from homology"/>
<dbReference type="InterPro" id="IPR002371">
    <property type="entry name" value="FlgK"/>
</dbReference>
<dbReference type="InterPro" id="IPR053927">
    <property type="entry name" value="FlgK_helical"/>
</dbReference>
<comment type="caution">
    <text evidence="10">The sequence shown here is derived from an EMBL/GenBank/DDBJ whole genome shotgun (WGS) entry which is preliminary data.</text>
</comment>
<keyword evidence="6" id="KW-0975">Bacterial flagellum</keyword>
<evidence type="ECO:0000313" key="10">
    <source>
        <dbReference type="EMBL" id="KRG19796.1"/>
    </source>
</evidence>
<dbReference type="Pfam" id="PF21158">
    <property type="entry name" value="flgK_1st_1"/>
    <property type="match status" value="1"/>
</dbReference>
<dbReference type="SUPFAM" id="SSF64518">
    <property type="entry name" value="Phase 1 flagellin"/>
    <property type="match status" value="1"/>
</dbReference>
<keyword evidence="10" id="KW-0969">Cilium</keyword>
<feature type="domain" description="Flagellar basal body rod protein N-terminal" evidence="7">
    <location>
        <begin position="7"/>
        <end position="34"/>
    </location>
</feature>
<keyword evidence="10" id="KW-0966">Cell projection</keyword>
<evidence type="ECO:0000256" key="3">
    <source>
        <dbReference type="ARBA" id="ARBA00009677"/>
    </source>
</evidence>
<dbReference type="NCBIfam" id="TIGR02492">
    <property type="entry name" value="flgK_ends"/>
    <property type="match status" value="1"/>
</dbReference>
<reference evidence="11" key="3">
    <citation type="submission" date="2021-06" db="EMBL/GenBank/DDBJ databases">
        <title>Genomic Description and Analysis of Intracellular Bacteria, Candidatus Berkiella cookevillensis and Candidatus Berkiella aquae.</title>
        <authorList>
            <person name="Kidane D.T."/>
            <person name="Mehari Y.T."/>
            <person name="Rice F.C."/>
            <person name="Arivett B.A."/>
            <person name="Farone A.L."/>
            <person name="Berk S.G."/>
            <person name="Farone M.B."/>
        </authorList>
    </citation>
    <scope>NUCLEOTIDE SEQUENCE</scope>
    <source>
        <strain evidence="11">CC99</strain>
    </source>
</reference>
<evidence type="ECO:0000256" key="6">
    <source>
        <dbReference type="ARBA" id="ARBA00023143"/>
    </source>
</evidence>
<accession>A0A0Q9YS71</accession>
<dbReference type="GO" id="GO:0005198">
    <property type="term" value="F:structural molecule activity"/>
    <property type="evidence" value="ECO:0007669"/>
    <property type="project" value="InterPro"/>
</dbReference>
<keyword evidence="12" id="KW-1185">Reference proteome</keyword>
<comment type="subcellular location">
    <subcellularLocation>
        <location evidence="1">Bacterial flagellum</location>
    </subcellularLocation>
    <subcellularLocation>
        <location evidence="2">Secreted</location>
    </subcellularLocation>
</comment>
<organism evidence="10">
    <name type="scientific">Candidatus Berkiella cookevillensis</name>
    <dbReference type="NCBI Taxonomy" id="437022"/>
    <lineage>
        <taxon>Bacteria</taxon>
        <taxon>Pseudomonadati</taxon>
        <taxon>Pseudomonadota</taxon>
        <taxon>Gammaproteobacteria</taxon>
        <taxon>Candidatus Berkiellales</taxon>
        <taxon>Candidatus Berkiellaceae</taxon>
        <taxon>Candidatus Berkiella</taxon>
    </lineage>
</organism>
<dbReference type="Gene3D" id="3.30.70.2120">
    <property type="match status" value="2"/>
</dbReference>
<feature type="domain" description="Flagellar hook-associated protein FlgK helical" evidence="9">
    <location>
        <begin position="93"/>
        <end position="323"/>
    </location>
</feature>
<sequence>MSDLLGIASSGLQAIQKALNTTSHNISNVNTPGYSRQVETFVTRPADKIGSGYIGTGVSALSTRRIVDQFTIDALRTQTSNANELETLANLLGELDGLLADPNTGVVQGFNNFFLSLQDLNNTPNSIPARQLFISQVNMLAGRFNDVYGQLQSQLSGTDQKIGFITTEINSLAQNIASLNAKIGGNSASGQPNDLLDQRDQLLSELSKYVSVSSIQDTDGSINVFIGSGLPLVMGGVASTLGTQLNSIDPSKKDVVLTTPYSNQIITNNISGGQMGALLSMRDSVLTTTINAMGRLAITIASAMNDQHSLGIDLNGAQGGLVFSDVNSIDAIRNRSIASTSNTGNAILNVSINDINNPSKPPYEVFSSDTNIIDTSSLLSLQTGNMTLNGISIRAATMADDSVSSAGNTGSAIAIAAAINSRSTQHGVTATAQPNVVYLGQFTAGAFAAGDFSINGVNIVTTGADEATLLQDINALSAQTGVRAIGDGNSNISLIAQDGRNIQLTSDVGTPVATFANFDTSSAIALDKIQRAGVELSSTQSIKITGNNLSSIGFNSGTTPTENSGLTLDNYSLSFDGTFYTLRRQSDDSVVVQSTSSTMKVDGMTISVESGSMNIGDGFAILPTRNAAIEIKAIIKDPKQLALAYPVATSASLNNTGTGIMKVSNVVDTSGTPASTASRLGNAFQTAKQLSPPIQIEFISDTVFRVYNVGNGFPGVQIGPDQIYDPSSGTHEVFPISGVVDNSLPGPNSTYVYDPGYRISLEGVPKSGDIFSIGFNQDGSGDNRNSIKMLGIQLDKLISGGHATLQDSLSQSVSDIASQASQASTNSEASKSFLDALETRRNNISGVNLEEEAANLLRFEQSYQAIAQLFSVARSLFDTLIGAFSR</sequence>
<dbReference type="Proteomes" id="UP000051494">
    <property type="component" value="Unassembled WGS sequence"/>
</dbReference>
<keyword evidence="5" id="KW-0964">Secreted</keyword>
<name>A0A0Q9YS71_9GAMM</name>
<dbReference type="PATRIC" id="fig|1590042.3.peg.16"/>
<evidence type="ECO:0000256" key="2">
    <source>
        <dbReference type="ARBA" id="ARBA00004613"/>
    </source>
</evidence>
<dbReference type="GO" id="GO:0009424">
    <property type="term" value="C:bacterial-type flagellum hook"/>
    <property type="evidence" value="ECO:0007669"/>
    <property type="project" value="InterPro"/>
</dbReference>
<reference evidence="11" key="2">
    <citation type="journal article" date="2016" name="Genome Announc.">
        <title>Draft Genome Sequences of Two Novel Amoeba-Resistant Intranuclear Bacteria, 'Candidatus Berkiella cookevillensis' and 'Candidatus Berkiella aquae'.</title>
        <authorList>
            <person name="Mehari Y.T."/>
            <person name="Arivett B.A."/>
            <person name="Farone A.L."/>
            <person name="Gunderson J.H."/>
            <person name="Farone M.B."/>
        </authorList>
    </citation>
    <scope>NUCLEOTIDE SEQUENCE</scope>
    <source>
        <strain evidence="11">CC99</strain>
    </source>
</reference>
<dbReference type="PRINTS" id="PR01005">
    <property type="entry name" value="FLGHOOKAP1"/>
</dbReference>
<dbReference type="Pfam" id="PF00460">
    <property type="entry name" value="Flg_bb_rod"/>
    <property type="match status" value="1"/>
</dbReference>
<dbReference type="STRING" id="437022.CC99x_00017"/>
<feature type="domain" description="Flagellar hook-associated protein 1 D2-like" evidence="8">
    <location>
        <begin position="559"/>
        <end position="622"/>
    </location>
</feature>
<dbReference type="GO" id="GO:0044780">
    <property type="term" value="P:bacterial-type flagellum assembly"/>
    <property type="evidence" value="ECO:0007669"/>
    <property type="project" value="InterPro"/>
</dbReference>
<evidence type="ECO:0000259" key="8">
    <source>
        <dbReference type="Pfam" id="PF21158"/>
    </source>
</evidence>
<dbReference type="InterPro" id="IPR001444">
    <property type="entry name" value="Flag_bb_rod_N"/>
</dbReference>
<gene>
    <name evidence="10" type="primary">flgK</name>
    <name evidence="10" type="ORF">CC99x_00017</name>
    <name evidence="11" type="ORF">CC99x_006820</name>
</gene>
<comment type="similarity">
    <text evidence="3">Belongs to the flagella basal body rod proteins family.</text>
</comment>
<dbReference type="GO" id="GO:0005576">
    <property type="term" value="C:extracellular region"/>
    <property type="evidence" value="ECO:0007669"/>
    <property type="project" value="UniProtKB-SubCell"/>
</dbReference>
<dbReference type="EMBL" id="LKHV01000001">
    <property type="protein sequence ID" value="KRG19796.1"/>
    <property type="molecule type" value="Genomic_DNA"/>
</dbReference>
<dbReference type="RefSeq" id="WP_057622388.1">
    <property type="nucleotide sequence ID" value="NZ_LKHV02000001.1"/>
</dbReference>
<dbReference type="Pfam" id="PF22638">
    <property type="entry name" value="FlgK_D1"/>
    <property type="match status" value="1"/>
</dbReference>
<dbReference type="EMBL" id="LKHV02000001">
    <property type="protein sequence ID" value="MCS5708621.1"/>
    <property type="molecule type" value="Genomic_DNA"/>
</dbReference>
<evidence type="ECO:0000256" key="5">
    <source>
        <dbReference type="ARBA" id="ARBA00022525"/>
    </source>
</evidence>
<evidence type="ECO:0000256" key="1">
    <source>
        <dbReference type="ARBA" id="ARBA00004365"/>
    </source>
</evidence>
<evidence type="ECO:0000259" key="9">
    <source>
        <dbReference type="Pfam" id="PF22638"/>
    </source>
</evidence>
<evidence type="ECO:0000313" key="12">
    <source>
        <dbReference type="Proteomes" id="UP000051494"/>
    </source>
</evidence>
<dbReference type="OrthoDB" id="9802553at2"/>
<evidence type="ECO:0000256" key="4">
    <source>
        <dbReference type="ARBA" id="ARBA00016244"/>
    </source>
</evidence>
<dbReference type="AlphaFoldDB" id="A0A0Q9YS71"/>
<evidence type="ECO:0000313" key="11">
    <source>
        <dbReference type="EMBL" id="MCS5708621.1"/>
    </source>
</evidence>
<evidence type="ECO:0000259" key="7">
    <source>
        <dbReference type="Pfam" id="PF00460"/>
    </source>
</evidence>
<dbReference type="PANTHER" id="PTHR30033">
    <property type="entry name" value="FLAGELLAR HOOK-ASSOCIATED PROTEIN 1"/>
    <property type="match status" value="1"/>
</dbReference>
<keyword evidence="10" id="KW-0282">Flagellum</keyword>